<dbReference type="PANTHER" id="PTHR33977">
    <property type="entry name" value="ZINC ION BINDING PROTEIN"/>
    <property type="match status" value="1"/>
</dbReference>
<reference evidence="1" key="2">
    <citation type="journal article" date="2022" name="Hortic Res">
        <title>The genome of Dioscorea zingiberensis sheds light on the biosynthesis, origin and evolution of the medicinally important diosgenin saponins.</title>
        <authorList>
            <person name="Li Y."/>
            <person name="Tan C."/>
            <person name="Li Z."/>
            <person name="Guo J."/>
            <person name="Li S."/>
            <person name="Chen X."/>
            <person name="Wang C."/>
            <person name="Dai X."/>
            <person name="Yang H."/>
            <person name="Song W."/>
            <person name="Hou L."/>
            <person name="Xu J."/>
            <person name="Tong Z."/>
            <person name="Xu A."/>
            <person name="Yuan X."/>
            <person name="Wang W."/>
            <person name="Yang Q."/>
            <person name="Chen L."/>
            <person name="Sun Z."/>
            <person name="Wang K."/>
            <person name="Pan B."/>
            <person name="Chen J."/>
            <person name="Bao Y."/>
            <person name="Liu F."/>
            <person name="Qi X."/>
            <person name="Gang D.R."/>
            <person name="Wen J."/>
            <person name="Li J."/>
        </authorList>
    </citation>
    <scope>NUCLEOTIDE SEQUENCE</scope>
    <source>
        <strain evidence="1">Dzin_1.0</strain>
    </source>
</reference>
<dbReference type="AlphaFoldDB" id="A0A9D5DFU4"/>
<evidence type="ECO:0000313" key="1">
    <source>
        <dbReference type="EMBL" id="KAJ0989337.1"/>
    </source>
</evidence>
<dbReference type="EMBL" id="JAGGNH010000001">
    <property type="protein sequence ID" value="KAJ0989337.1"/>
    <property type="molecule type" value="Genomic_DNA"/>
</dbReference>
<keyword evidence="2" id="KW-1185">Reference proteome</keyword>
<dbReference type="OrthoDB" id="1484002at2759"/>
<organism evidence="1 2">
    <name type="scientific">Dioscorea zingiberensis</name>
    <dbReference type="NCBI Taxonomy" id="325984"/>
    <lineage>
        <taxon>Eukaryota</taxon>
        <taxon>Viridiplantae</taxon>
        <taxon>Streptophyta</taxon>
        <taxon>Embryophyta</taxon>
        <taxon>Tracheophyta</taxon>
        <taxon>Spermatophyta</taxon>
        <taxon>Magnoliopsida</taxon>
        <taxon>Liliopsida</taxon>
        <taxon>Dioscoreales</taxon>
        <taxon>Dioscoreaceae</taxon>
        <taxon>Dioscorea</taxon>
    </lineage>
</organism>
<accession>A0A9D5DFU4</accession>
<gene>
    <name evidence="1" type="ORF">J5N97_007693</name>
</gene>
<comment type="caution">
    <text evidence="1">The sequence shown here is derived from an EMBL/GenBank/DDBJ whole genome shotgun (WGS) entry which is preliminary data.</text>
</comment>
<reference evidence="1" key="1">
    <citation type="submission" date="2021-03" db="EMBL/GenBank/DDBJ databases">
        <authorList>
            <person name="Li Z."/>
            <person name="Yang C."/>
        </authorList>
    </citation>
    <scope>NUCLEOTIDE SEQUENCE</scope>
    <source>
        <strain evidence="1">Dzin_1.0</strain>
        <tissue evidence="1">Leaf</tissue>
    </source>
</reference>
<protein>
    <submittedName>
        <fullName evidence="1">Uncharacterized protein</fullName>
    </submittedName>
</protein>
<sequence length="175" mass="19998">MLKQGEGGHQRWATNQKSMGFLNIFCIGVRLVVMIDHRKGGIVRPSINYAAKRKSPAGWPNTKRGCVCHFIVKQFIAEPNVALVIYNQDKHVDKKGLPCHDDELRIQILSLLYVGVPVENIMQWHTEIVEKQGGPCNRVDLLTHRCVRRLERKIRRSTYDLDSDDDVSTQYCTVG</sequence>
<dbReference type="Proteomes" id="UP001085076">
    <property type="component" value="Miscellaneous, Linkage group lg01"/>
</dbReference>
<dbReference type="PANTHER" id="PTHR33977:SF1">
    <property type="entry name" value="ZINC ION BINDING PROTEIN"/>
    <property type="match status" value="1"/>
</dbReference>
<evidence type="ECO:0000313" key="2">
    <source>
        <dbReference type="Proteomes" id="UP001085076"/>
    </source>
</evidence>
<name>A0A9D5DFU4_9LILI</name>
<proteinExistence type="predicted"/>